<dbReference type="Proteomes" id="UP001148675">
    <property type="component" value="Segment"/>
</dbReference>
<keyword evidence="2" id="KW-1133">Transmembrane helix</keyword>
<keyword evidence="2" id="KW-0812">Transmembrane</keyword>
<feature type="region of interest" description="Disordered" evidence="1">
    <location>
        <begin position="75"/>
        <end position="141"/>
    </location>
</feature>
<dbReference type="GeneID" id="80540484"/>
<keyword evidence="4" id="KW-1185">Reference proteome</keyword>
<proteinExistence type="predicted"/>
<gene>
    <name evidence="3" type="primary">PW6</name>
</gene>
<organism evidence="3 4">
    <name type="scientific">Macropodid alphaherpesvirus 4</name>
    <dbReference type="NCBI Taxonomy" id="2762721"/>
    <lineage>
        <taxon>Viruses</taxon>
        <taxon>Duplodnaviria</taxon>
        <taxon>Heunggongvirae</taxon>
        <taxon>Peploviricota</taxon>
        <taxon>Herviviricetes</taxon>
        <taxon>Herpesvirales</taxon>
        <taxon>Orthoherpesviridae</taxon>
        <taxon>Alphaherpesvirinae</taxon>
        <taxon>Simplexvirus</taxon>
        <taxon>Simplexvirus macropodidalpha4</taxon>
    </lineage>
</organism>
<accession>A0A7L7YUC7</accession>
<feature type="transmembrane region" description="Helical" evidence="2">
    <location>
        <begin position="242"/>
        <end position="261"/>
    </location>
</feature>
<dbReference type="KEGG" id="vg:80540484"/>
<sequence>MGEGAKGEGYIKDQACYRFIKWLFSDRRLFFHSTRLTRTFYILLTAPIDDNTLHQSLFEGMSQINDQGYTIIDLSSPGSKRTIISPPRLNGPPGPQHTRPKKEAQRTPKRSSVRYKAVSGDVHFDMDPRGSPGKANQKKRGQVFPPVIRTAPLPMYPTGSPVLFPPRTSNGTTIFSPPPHPLRSSQILQVPSPPSVSTSNHLSLPRGSITSLNSLPSRAAISPRLPGMPPTRREARIKARNYMFIVILVIVILLLILLYYLNRHIFSR</sequence>
<evidence type="ECO:0000313" key="3">
    <source>
        <dbReference type="EMBL" id="QOD40169.1"/>
    </source>
</evidence>
<name>A0A7L7YUC7_9ALPH</name>
<dbReference type="RefSeq" id="YP_010801776.1">
    <property type="nucleotide sequence ID" value="NC_076968.1"/>
</dbReference>
<evidence type="ECO:0000256" key="1">
    <source>
        <dbReference type="SAM" id="MobiDB-lite"/>
    </source>
</evidence>
<protein>
    <submittedName>
        <fullName evidence="3">Uncharacterized protein</fullName>
    </submittedName>
</protein>
<reference evidence="3" key="1">
    <citation type="submission" date="2020-08" db="EMBL/GenBank/DDBJ databases">
        <title>Genome sequences of two marsupial simplex viruses; Macropodid alphaherpesvirus 2 and 4.</title>
        <authorList>
            <person name="Vaz P.K."/>
            <person name="Mahony T."/>
            <person name="Hartley C.A."/>
            <person name="Motha J."/>
            <person name="Devlin J.M."/>
        </authorList>
    </citation>
    <scope>NUCLEOTIDE SEQUENCE</scope>
    <source>
        <strain evidence="3">V3116/09</strain>
    </source>
</reference>
<dbReference type="EMBL" id="MT900474">
    <property type="protein sequence ID" value="QOD40169.1"/>
    <property type="molecule type" value="Genomic_DNA"/>
</dbReference>
<evidence type="ECO:0000256" key="2">
    <source>
        <dbReference type="SAM" id="Phobius"/>
    </source>
</evidence>
<keyword evidence="2" id="KW-0472">Membrane</keyword>
<evidence type="ECO:0000313" key="4">
    <source>
        <dbReference type="Proteomes" id="UP001148675"/>
    </source>
</evidence>